<protein>
    <recommendedName>
        <fullName evidence="1">Bacteriophage lysin domain-containing protein</fullName>
    </recommendedName>
</protein>
<name>A0A224X3M6_9LACT</name>
<dbReference type="RefSeq" id="WP_193791315.1">
    <property type="nucleotide sequence ID" value="NZ_BEDT01000002.1"/>
</dbReference>
<dbReference type="SUPFAM" id="SSF54001">
    <property type="entry name" value="Cysteine proteinases"/>
    <property type="match status" value="1"/>
</dbReference>
<proteinExistence type="predicted"/>
<dbReference type="Pfam" id="PF07538">
    <property type="entry name" value="ChW"/>
    <property type="match status" value="3"/>
</dbReference>
<sequence length="280" mass="30331">MTANNNLAVSWFDNRKGKLTYSMYGSRNGTDGTADCSGSTTQAIKDSGGSQYAYLYSTVTLASYLSQNGYTRISANESWDAQRGDVVLMSWGPSMAYSSGAGGHVGLMKDASVFISVDYWTGGQAGTAVSEHDWNYYYSVQKPMYIEVWRVKSMTPAPPKPQPATYIGTSAHVQGVGWKNYTQTIGTTGKSLRLEAFVVPAGVEGEGHVEKLGWTGRRKSGEIIGTAGSSKRLEAIKLYGNIKYRVHVQGIGWTGWVESGQQAGTTGQSKRIEAIEIVKK</sequence>
<organism evidence="2 3">
    <name type="scientific">Pseudolactococcus reticulitermitis</name>
    <dbReference type="NCBI Taxonomy" id="2025039"/>
    <lineage>
        <taxon>Bacteria</taxon>
        <taxon>Bacillati</taxon>
        <taxon>Bacillota</taxon>
        <taxon>Bacilli</taxon>
        <taxon>Lactobacillales</taxon>
        <taxon>Streptococcaceae</taxon>
        <taxon>Pseudolactococcus</taxon>
    </lineage>
</organism>
<evidence type="ECO:0000259" key="1">
    <source>
        <dbReference type="Pfam" id="PF05382"/>
    </source>
</evidence>
<dbReference type="SMART" id="SM00728">
    <property type="entry name" value="ChW"/>
    <property type="match status" value="3"/>
</dbReference>
<dbReference type="Gene3D" id="3.90.1720.10">
    <property type="entry name" value="endopeptidase domain like (from Nostoc punctiforme)"/>
    <property type="match status" value="1"/>
</dbReference>
<keyword evidence="3" id="KW-1185">Reference proteome</keyword>
<dbReference type="AlphaFoldDB" id="A0A224X3M6"/>
<evidence type="ECO:0000313" key="2">
    <source>
        <dbReference type="EMBL" id="GAX47326.1"/>
    </source>
</evidence>
<dbReference type="Pfam" id="PF05382">
    <property type="entry name" value="Amidase_5"/>
    <property type="match status" value="1"/>
</dbReference>
<reference evidence="3" key="1">
    <citation type="submission" date="2017-08" db="EMBL/GenBank/DDBJ databases">
        <title>Draft genome sequence of Lactococcus sp. strain Rs-Y01, isolated from the gut of the lower termite Reticulitermes speratus.</title>
        <authorList>
            <person name="Ohkuma M."/>
            <person name="Yuki M."/>
        </authorList>
    </citation>
    <scope>NUCLEOTIDE SEQUENCE [LARGE SCALE GENOMIC DNA]</scope>
    <source>
        <strain evidence="3">Rs-Y01</strain>
    </source>
</reference>
<gene>
    <name evidence="2" type="ORF">RsY01_925</name>
</gene>
<comment type="caution">
    <text evidence="2">The sequence shown here is derived from an EMBL/GenBank/DDBJ whole genome shotgun (WGS) entry which is preliminary data.</text>
</comment>
<dbReference type="Proteomes" id="UP000218689">
    <property type="component" value="Unassembled WGS sequence"/>
</dbReference>
<accession>A0A224X3M6</accession>
<dbReference type="InterPro" id="IPR038765">
    <property type="entry name" value="Papain-like_cys_pep_sf"/>
</dbReference>
<dbReference type="InterPro" id="IPR006637">
    <property type="entry name" value="ChW"/>
</dbReference>
<dbReference type="InterPro" id="IPR008044">
    <property type="entry name" value="Phage_lysin"/>
</dbReference>
<evidence type="ECO:0000313" key="3">
    <source>
        <dbReference type="Proteomes" id="UP000218689"/>
    </source>
</evidence>
<dbReference type="EMBL" id="BEDT01000002">
    <property type="protein sequence ID" value="GAX47326.1"/>
    <property type="molecule type" value="Genomic_DNA"/>
</dbReference>
<feature type="domain" description="Bacteriophage lysin" evidence="1">
    <location>
        <begin position="6"/>
        <end position="147"/>
    </location>
</feature>